<organism evidence="5 6">
    <name type="scientific">Jatrophihabitans lederbergiae</name>
    <dbReference type="NCBI Taxonomy" id="3075547"/>
    <lineage>
        <taxon>Bacteria</taxon>
        <taxon>Bacillati</taxon>
        <taxon>Actinomycetota</taxon>
        <taxon>Actinomycetes</taxon>
        <taxon>Jatrophihabitantales</taxon>
        <taxon>Jatrophihabitantaceae</taxon>
        <taxon>Jatrophihabitans</taxon>
    </lineage>
</organism>
<evidence type="ECO:0000313" key="5">
    <source>
        <dbReference type="EMBL" id="MDT0264004.1"/>
    </source>
</evidence>
<comment type="caution">
    <text evidence="5">The sequence shown here is derived from an EMBL/GenBank/DDBJ whole genome shotgun (WGS) entry which is preliminary data.</text>
</comment>
<dbReference type="RefSeq" id="WP_311425147.1">
    <property type="nucleotide sequence ID" value="NZ_JAVREH010000064.1"/>
</dbReference>
<protein>
    <submittedName>
        <fullName evidence="5">Thiamine pyrophosphate-dependent dehydrogenase E1 component subunit alpha</fullName>
    </submittedName>
</protein>
<dbReference type="SUPFAM" id="SSF52518">
    <property type="entry name" value="Thiamin diphosphate-binding fold (THDP-binding)"/>
    <property type="match status" value="1"/>
</dbReference>
<dbReference type="Gene3D" id="3.40.50.970">
    <property type="match status" value="1"/>
</dbReference>
<dbReference type="InterPro" id="IPR050642">
    <property type="entry name" value="PDH_E1_Alpha_Subunit"/>
</dbReference>
<keyword evidence="2" id="KW-0560">Oxidoreductase</keyword>
<dbReference type="CDD" id="cd02000">
    <property type="entry name" value="TPP_E1_PDC_ADC_BCADC"/>
    <property type="match status" value="1"/>
</dbReference>
<proteinExistence type="predicted"/>
<accession>A0ABU2JHM4</accession>
<feature type="domain" description="Dehydrogenase E1 component" evidence="4">
    <location>
        <begin position="20"/>
        <end position="315"/>
    </location>
</feature>
<dbReference type="PANTHER" id="PTHR11516">
    <property type="entry name" value="PYRUVATE DEHYDROGENASE E1 COMPONENT, ALPHA SUBUNIT BACTERIAL AND ORGANELLAR"/>
    <property type="match status" value="1"/>
</dbReference>
<dbReference type="InterPro" id="IPR001017">
    <property type="entry name" value="DH_E1"/>
</dbReference>
<evidence type="ECO:0000256" key="3">
    <source>
        <dbReference type="ARBA" id="ARBA00023052"/>
    </source>
</evidence>
<evidence type="ECO:0000259" key="4">
    <source>
        <dbReference type="Pfam" id="PF00676"/>
    </source>
</evidence>
<keyword evidence="3" id="KW-0786">Thiamine pyrophosphate</keyword>
<dbReference type="InterPro" id="IPR029061">
    <property type="entry name" value="THDP-binding"/>
</dbReference>
<evidence type="ECO:0000313" key="6">
    <source>
        <dbReference type="Proteomes" id="UP001183176"/>
    </source>
</evidence>
<keyword evidence="6" id="KW-1185">Reference proteome</keyword>
<reference evidence="6" key="1">
    <citation type="submission" date="2023-07" db="EMBL/GenBank/DDBJ databases">
        <title>30 novel species of actinomycetes from the DSMZ collection.</title>
        <authorList>
            <person name="Nouioui I."/>
        </authorList>
    </citation>
    <scope>NUCLEOTIDE SEQUENCE [LARGE SCALE GENOMIC DNA]</scope>
    <source>
        <strain evidence="6">DSM 44399</strain>
    </source>
</reference>
<evidence type="ECO:0000256" key="1">
    <source>
        <dbReference type="ARBA" id="ARBA00001964"/>
    </source>
</evidence>
<dbReference type="EMBL" id="JAVREH010000064">
    <property type="protein sequence ID" value="MDT0264004.1"/>
    <property type="molecule type" value="Genomic_DNA"/>
</dbReference>
<evidence type="ECO:0000256" key="2">
    <source>
        <dbReference type="ARBA" id="ARBA00023002"/>
    </source>
</evidence>
<name>A0ABU2JHM4_9ACTN</name>
<comment type="cofactor">
    <cofactor evidence="1">
        <name>thiamine diphosphate</name>
        <dbReference type="ChEBI" id="CHEBI:58937"/>
    </cofactor>
</comment>
<sequence length="326" mass="34816">MTTSVAATLTREELLDIQRRMCEIRVFEDIVKDWFSRALVRGSTHLYQGQEAVAVGVTSALRPGDTTTCTYRGHGTVLAQGAPLDRSFGEILGKANGLCHGKGGSMHLTDLSVGALGSFAIVGAHLPINVGAGWAAQVLGTGAVSASFFGDGATNIGTFHEALNLAGVWKLPVLFVIENNLYGEYSPISTTTANPNLTDRALAYGMPGVQVDGNDVVAVFEAAQAAVRRGRAGDGPTLLEAMTYRHSGHSRSDPGKYRPAGELEDWLTRDPLVVAEQRLRDLGVDQVQLAAIRETASATVREAADRALSWAEPAPEDRFENVWATR</sequence>
<gene>
    <name evidence="5" type="ORF">RM423_21755</name>
</gene>
<dbReference type="Pfam" id="PF00676">
    <property type="entry name" value="E1_dh"/>
    <property type="match status" value="1"/>
</dbReference>
<dbReference type="Proteomes" id="UP001183176">
    <property type="component" value="Unassembled WGS sequence"/>
</dbReference>
<dbReference type="PANTHER" id="PTHR11516:SF60">
    <property type="entry name" value="PYRUVATE DEHYDROGENASE E1 COMPONENT SUBUNIT ALPHA"/>
    <property type="match status" value="1"/>
</dbReference>